<keyword evidence="1" id="KW-0812">Transmembrane</keyword>
<accession>A0A183DBS8</accession>
<dbReference type="AlphaFoldDB" id="A0A183DBS8"/>
<reference evidence="4" key="1">
    <citation type="submission" date="2016-06" db="UniProtKB">
        <authorList>
            <consortium name="WormBaseParasite"/>
        </authorList>
    </citation>
    <scope>IDENTIFICATION</scope>
</reference>
<name>A0A183DBS8_9BILA</name>
<organism evidence="4">
    <name type="scientific">Gongylonema pulchrum</name>
    <dbReference type="NCBI Taxonomy" id="637853"/>
    <lineage>
        <taxon>Eukaryota</taxon>
        <taxon>Metazoa</taxon>
        <taxon>Ecdysozoa</taxon>
        <taxon>Nematoda</taxon>
        <taxon>Chromadorea</taxon>
        <taxon>Rhabditida</taxon>
        <taxon>Spirurina</taxon>
        <taxon>Spiruromorpha</taxon>
        <taxon>Spiruroidea</taxon>
        <taxon>Gongylonematidae</taxon>
        <taxon>Gongylonema</taxon>
    </lineage>
</organism>
<dbReference type="PANTHER" id="PTHR34492">
    <property type="entry name" value="GUSTATORY RECEPTOR FAMILY"/>
    <property type="match status" value="1"/>
</dbReference>
<protein>
    <submittedName>
        <fullName evidence="2 4">Uncharacterized protein</fullName>
    </submittedName>
</protein>
<evidence type="ECO:0000256" key="1">
    <source>
        <dbReference type="SAM" id="Phobius"/>
    </source>
</evidence>
<dbReference type="Proteomes" id="UP000271098">
    <property type="component" value="Unassembled WGS sequence"/>
</dbReference>
<feature type="transmembrane region" description="Helical" evidence="1">
    <location>
        <begin position="39"/>
        <end position="60"/>
    </location>
</feature>
<feature type="transmembrane region" description="Helical" evidence="1">
    <location>
        <begin position="80"/>
        <end position="107"/>
    </location>
</feature>
<dbReference type="PANTHER" id="PTHR34492:SF2">
    <property type="entry name" value="G PROTEIN-COUPLED RECEPTOR"/>
    <property type="match status" value="1"/>
</dbReference>
<gene>
    <name evidence="2" type="ORF">GPUH_LOCUS6167</name>
</gene>
<reference evidence="2 3" key="2">
    <citation type="submission" date="2018-11" db="EMBL/GenBank/DDBJ databases">
        <authorList>
            <consortium name="Pathogen Informatics"/>
        </authorList>
    </citation>
    <scope>NUCLEOTIDE SEQUENCE [LARGE SCALE GENOMIC DNA]</scope>
</reference>
<keyword evidence="1" id="KW-0472">Membrane</keyword>
<evidence type="ECO:0000313" key="2">
    <source>
        <dbReference type="EMBL" id="VDK53668.1"/>
    </source>
</evidence>
<proteinExistence type="predicted"/>
<evidence type="ECO:0000313" key="3">
    <source>
        <dbReference type="Proteomes" id="UP000271098"/>
    </source>
</evidence>
<dbReference type="WBParaSite" id="GPUH_0000617701-mRNA-1">
    <property type="protein sequence ID" value="GPUH_0000617701-mRNA-1"/>
    <property type="gene ID" value="GPUH_0000617701"/>
</dbReference>
<evidence type="ECO:0000313" key="4">
    <source>
        <dbReference type="WBParaSite" id="GPUH_0000617701-mRNA-1"/>
    </source>
</evidence>
<keyword evidence="1" id="KW-1133">Transmembrane helix</keyword>
<keyword evidence="3" id="KW-1185">Reference proteome</keyword>
<dbReference type="EMBL" id="UYRT01014076">
    <property type="protein sequence ID" value="VDK53668.1"/>
    <property type="molecule type" value="Genomic_DNA"/>
</dbReference>
<sequence>MVNWQRRKSLERLISLCHAPQASAGVQHNNKPVRAVTSLALTASAFLLIGGVALLIHYFGFHKTLLPKKIFHAFGESLEAIAIFVFLYTNLIWIICMAAFVSTTMYASSEFAYLNKKLKQMEEATHNQIYGKLLGFFDTHRELARSVRLINHTFSVSSTFFPFPRDCPAWAHTILMTTARPCLMTTDLLAMASQFSDLQFFLFLVVGEPEVRYALQIRRFGQLTSIFGHYYAF</sequence>